<evidence type="ECO:0000313" key="3">
    <source>
        <dbReference type="EMBL" id="KAL3086695.1"/>
    </source>
</evidence>
<protein>
    <submittedName>
        <fullName evidence="3">Uncharacterized protein</fullName>
    </submittedName>
</protein>
<feature type="chain" id="PRO_5044745786" evidence="2">
    <location>
        <begin position="23"/>
        <end position="722"/>
    </location>
</feature>
<feature type="compositionally biased region" description="Basic and acidic residues" evidence="1">
    <location>
        <begin position="150"/>
        <end position="159"/>
    </location>
</feature>
<reference evidence="3 4" key="1">
    <citation type="submission" date="2024-10" db="EMBL/GenBank/DDBJ databases">
        <authorList>
            <person name="Kim D."/>
        </authorList>
    </citation>
    <scope>NUCLEOTIDE SEQUENCE [LARGE SCALE GENOMIC DNA]</scope>
    <source>
        <strain evidence="3">BH-2024</strain>
    </source>
</reference>
<feature type="compositionally biased region" description="Basic and acidic residues" evidence="1">
    <location>
        <begin position="332"/>
        <end position="349"/>
    </location>
</feature>
<feature type="region of interest" description="Disordered" evidence="1">
    <location>
        <begin position="67"/>
        <end position="114"/>
    </location>
</feature>
<dbReference type="EMBL" id="JBICBT010001035">
    <property type="protein sequence ID" value="KAL3086695.1"/>
    <property type="molecule type" value="Genomic_DNA"/>
</dbReference>
<feature type="compositionally biased region" description="Basic and acidic residues" evidence="1">
    <location>
        <begin position="167"/>
        <end position="198"/>
    </location>
</feature>
<dbReference type="AlphaFoldDB" id="A0ABD2J7W8"/>
<feature type="region of interest" description="Disordered" evidence="1">
    <location>
        <begin position="668"/>
        <end position="722"/>
    </location>
</feature>
<feature type="region of interest" description="Disordered" evidence="1">
    <location>
        <begin position="150"/>
        <end position="416"/>
    </location>
</feature>
<evidence type="ECO:0000256" key="2">
    <source>
        <dbReference type="SAM" id="SignalP"/>
    </source>
</evidence>
<feature type="compositionally biased region" description="Basic and acidic residues" evidence="1">
    <location>
        <begin position="268"/>
        <end position="286"/>
    </location>
</feature>
<accession>A0ABD2J7W8</accession>
<evidence type="ECO:0000313" key="4">
    <source>
        <dbReference type="Proteomes" id="UP001620626"/>
    </source>
</evidence>
<sequence length="722" mass="82417">MFFGGNILLFVILALCPNRISSASTRSVASTDDEVERKMKLDLATHQMKKKLGKYVDAIEPLKGKKSNQLTWERDPFQATSSSEVQQTPPFTDSKRNETIKPRTNGSNGTLKSVNTNVATTLSQNNGEDKQPTIGTKFPWETVRRKLAELDEHERKKAPLVEMSSPNDKKRTEKGEYRMEEKPNREREKKVREPKQQPRESTSSKIVPLEEKQQKQSSSGTKERFNNNENGSKKSVLTKAMEKSAYEEPEQYEQQPARKSTSLSEMLALEKYERRSKSRQIREESNGQRQHRRSSARRSKPDESMNYEKPRKSRYSKEESLREHRPRKSHTKEKQKQREAPRKSNYVRDESEDSQTAITSSSTAIENLRKLRRQKSSRRSRGMIEAEELSRLLTMTSDAGQSSGRKSISKSRTMVSDRELSKWRNDGSIGEELATRSSRRIVAVPVVQKRKENSIADMQNLQDEMRAIRLRELALNASNKKREEAVALFRNQIDPTLHGAHTRSISEPTARIENNYYSAENVTKIRPKKISKFNKIKQRWMPNLSNCVQNTKDVLVNKSYRPTESIPETYTDWYGHEYRNEEHPSYGRHGAQNTLGISSRQLLPESSSSANYIGTGGDVSIPGDQSGGHLADGAMYAPSGLNTEDSDIDEYEDEQFTLEQLLMFQSMPDMPNRNSPDAYDRIPRGFDGSSSTDGSAPGTPKQITWGENPFDTNHFPSSSRRT</sequence>
<organism evidence="3 4">
    <name type="scientific">Heterodera trifolii</name>
    <dbReference type="NCBI Taxonomy" id="157864"/>
    <lineage>
        <taxon>Eukaryota</taxon>
        <taxon>Metazoa</taxon>
        <taxon>Ecdysozoa</taxon>
        <taxon>Nematoda</taxon>
        <taxon>Chromadorea</taxon>
        <taxon>Rhabditida</taxon>
        <taxon>Tylenchina</taxon>
        <taxon>Tylenchomorpha</taxon>
        <taxon>Tylenchoidea</taxon>
        <taxon>Heteroderidae</taxon>
        <taxon>Heteroderinae</taxon>
        <taxon>Heterodera</taxon>
    </lineage>
</organism>
<feature type="compositionally biased region" description="Basic residues" evidence="1">
    <location>
        <begin position="289"/>
        <end position="298"/>
    </location>
</feature>
<feature type="compositionally biased region" description="Polar residues" evidence="1">
    <location>
        <begin position="78"/>
        <end position="91"/>
    </location>
</feature>
<comment type="caution">
    <text evidence="3">The sequence shown here is derived from an EMBL/GenBank/DDBJ whole genome shotgun (WGS) entry which is preliminary data.</text>
</comment>
<keyword evidence="4" id="KW-1185">Reference proteome</keyword>
<keyword evidence="2" id="KW-0732">Signal</keyword>
<feature type="compositionally biased region" description="Low complexity" evidence="1">
    <location>
        <begin position="356"/>
        <end position="365"/>
    </location>
</feature>
<gene>
    <name evidence="3" type="ORF">niasHT_039283</name>
</gene>
<dbReference type="Proteomes" id="UP001620626">
    <property type="component" value="Unassembled WGS sequence"/>
</dbReference>
<name>A0ABD2J7W8_9BILA</name>
<feature type="compositionally biased region" description="Basic residues" evidence="1">
    <location>
        <begin position="370"/>
        <end position="381"/>
    </location>
</feature>
<feature type="compositionally biased region" description="Basic and acidic residues" evidence="1">
    <location>
        <begin position="299"/>
        <end position="323"/>
    </location>
</feature>
<feature type="compositionally biased region" description="Polar residues" evidence="1">
    <location>
        <begin position="102"/>
        <end position="114"/>
    </location>
</feature>
<evidence type="ECO:0000256" key="1">
    <source>
        <dbReference type="SAM" id="MobiDB-lite"/>
    </source>
</evidence>
<feature type="compositionally biased region" description="Polar residues" evidence="1">
    <location>
        <begin position="710"/>
        <end position="722"/>
    </location>
</feature>
<proteinExistence type="predicted"/>
<feature type="compositionally biased region" description="Polar residues" evidence="1">
    <location>
        <begin position="393"/>
        <end position="414"/>
    </location>
</feature>
<feature type="signal peptide" evidence="2">
    <location>
        <begin position="1"/>
        <end position="22"/>
    </location>
</feature>